<dbReference type="AlphaFoldDB" id="A0A0A9B7F3"/>
<reference evidence="2" key="1">
    <citation type="submission" date="2014-09" db="EMBL/GenBank/DDBJ databases">
        <authorList>
            <person name="Magalhaes I.L.F."/>
            <person name="Oliveira U."/>
            <person name="Santos F.R."/>
            <person name="Vidigal T.H.D.A."/>
            <person name="Brescovit A.D."/>
            <person name="Santos A.J."/>
        </authorList>
    </citation>
    <scope>NUCLEOTIDE SEQUENCE</scope>
    <source>
        <tissue evidence="2">Shoot tissue taken approximately 20 cm above the soil surface</tissue>
    </source>
</reference>
<organism evidence="2">
    <name type="scientific">Arundo donax</name>
    <name type="common">Giant reed</name>
    <name type="synonym">Donax arundinaceus</name>
    <dbReference type="NCBI Taxonomy" id="35708"/>
    <lineage>
        <taxon>Eukaryota</taxon>
        <taxon>Viridiplantae</taxon>
        <taxon>Streptophyta</taxon>
        <taxon>Embryophyta</taxon>
        <taxon>Tracheophyta</taxon>
        <taxon>Spermatophyta</taxon>
        <taxon>Magnoliopsida</taxon>
        <taxon>Liliopsida</taxon>
        <taxon>Poales</taxon>
        <taxon>Poaceae</taxon>
        <taxon>PACMAD clade</taxon>
        <taxon>Arundinoideae</taxon>
        <taxon>Arundineae</taxon>
        <taxon>Arundo</taxon>
    </lineage>
</organism>
<evidence type="ECO:0000256" key="1">
    <source>
        <dbReference type="SAM" id="MobiDB-lite"/>
    </source>
</evidence>
<dbReference type="EMBL" id="GBRH01237951">
    <property type="protein sequence ID" value="JAD59944.1"/>
    <property type="molecule type" value="Transcribed_RNA"/>
</dbReference>
<reference evidence="2" key="2">
    <citation type="journal article" date="2015" name="Data Brief">
        <title>Shoot transcriptome of the giant reed, Arundo donax.</title>
        <authorList>
            <person name="Barrero R.A."/>
            <person name="Guerrero F.D."/>
            <person name="Moolhuijzen P."/>
            <person name="Goolsby J.A."/>
            <person name="Tidwell J."/>
            <person name="Bellgard S.E."/>
            <person name="Bellgard M.I."/>
        </authorList>
    </citation>
    <scope>NUCLEOTIDE SEQUENCE</scope>
    <source>
        <tissue evidence="2">Shoot tissue taken approximately 20 cm above the soil surface</tissue>
    </source>
</reference>
<feature type="region of interest" description="Disordered" evidence="1">
    <location>
        <begin position="1"/>
        <end position="44"/>
    </location>
</feature>
<name>A0A0A9B7F3_ARUDO</name>
<proteinExistence type="predicted"/>
<evidence type="ECO:0000313" key="2">
    <source>
        <dbReference type="EMBL" id="JAD59944.1"/>
    </source>
</evidence>
<sequence>MPMMPPCATGARCAPVRTEMDTSSKSDASTGLEGMMPFRSGKHDELCPGPCREASLGVKI</sequence>
<protein>
    <submittedName>
        <fullName evidence="2">Uncharacterized protein</fullName>
    </submittedName>
</protein>
<accession>A0A0A9B7F3</accession>